<dbReference type="GeneID" id="37131008"/>
<protein>
    <submittedName>
        <fullName evidence="4">Maf-domain-containing protein</fullName>
    </submittedName>
</protein>
<reference evidence="4" key="1">
    <citation type="submission" date="2016-12" db="EMBL/GenBank/DDBJ databases">
        <title>The genomes of Aspergillus section Nigri reveals drivers in fungal speciation.</title>
        <authorList>
            <consortium name="DOE Joint Genome Institute"/>
            <person name="Vesth T.C."/>
            <person name="Nybo J."/>
            <person name="Theobald S."/>
            <person name="Brandl J."/>
            <person name="Frisvad J.C."/>
            <person name="Nielsen K.F."/>
            <person name="Lyhne E.K."/>
            <person name="Kogle M.E."/>
            <person name="Kuo A."/>
            <person name="Riley R."/>
            <person name="Clum A."/>
            <person name="Nolan M."/>
            <person name="Lipzen A."/>
            <person name="Salamov A."/>
            <person name="Henrissat B."/>
            <person name="Wiebenga A."/>
            <person name="De Vries R.P."/>
            <person name="Grigoriev I.V."/>
            <person name="Mortensen U.H."/>
            <person name="Andersen M.R."/>
            <person name="Baker S.E."/>
        </authorList>
    </citation>
    <scope>NUCLEOTIDE SEQUENCE [LARGE SCALE GENOMIC DNA]</scope>
    <source>
        <strain evidence="4">CBS 115656</strain>
    </source>
</reference>
<dbReference type="HAMAP" id="MF_00528">
    <property type="entry name" value="Maf"/>
    <property type="match status" value="1"/>
</dbReference>
<dbReference type="CDD" id="cd00555">
    <property type="entry name" value="Maf"/>
    <property type="match status" value="1"/>
</dbReference>
<evidence type="ECO:0000313" key="5">
    <source>
        <dbReference type="Proteomes" id="UP000247647"/>
    </source>
</evidence>
<keyword evidence="5" id="KW-1185">Reference proteome</keyword>
<feature type="compositionally biased region" description="Polar residues" evidence="3">
    <location>
        <begin position="1"/>
        <end position="13"/>
    </location>
</feature>
<dbReference type="OrthoDB" id="10267058at2759"/>
<dbReference type="InterPro" id="IPR029001">
    <property type="entry name" value="ITPase-like_fam"/>
</dbReference>
<comment type="cofactor">
    <cofactor evidence="1">
        <name>a divalent metal cation</name>
        <dbReference type="ChEBI" id="CHEBI:60240"/>
    </cofactor>
</comment>
<sequence>MSDSKQSLLSQTEPESDDPPPAYTTSNTSTTSTTNQPNHQKRASLLPRPPPLSLPILTHLRSKRFILASSSPRRRQILSLLSLPNMEIIPSNTPEDLPKTLPPFEYVLQTATQKAQAVYAQEIDSPKGDPFILAADTVIVDTSTGSILEKPRSEAHHIAMLKGLRDAGEHKVYTALVAMTPLASARVPGYALESCLEETKVWFDQGVSDEVILAYVRTREGADKAGGYGIQGLGSILVERIEGGFDNVVGLPLKKALWLMEKVVVRADDEDLLDGEGGSDEEGEGEGEE</sequence>
<evidence type="ECO:0000256" key="1">
    <source>
        <dbReference type="ARBA" id="ARBA00001968"/>
    </source>
</evidence>
<proteinExistence type="inferred from homology"/>
<dbReference type="Pfam" id="PF02545">
    <property type="entry name" value="Maf"/>
    <property type="match status" value="1"/>
</dbReference>
<evidence type="ECO:0000256" key="2">
    <source>
        <dbReference type="ARBA" id="ARBA00022801"/>
    </source>
</evidence>
<dbReference type="GO" id="GO:0047429">
    <property type="term" value="F:nucleoside triphosphate diphosphatase activity"/>
    <property type="evidence" value="ECO:0007669"/>
    <property type="project" value="InterPro"/>
</dbReference>
<keyword evidence="2" id="KW-0378">Hydrolase</keyword>
<dbReference type="EMBL" id="KZ821445">
    <property type="protein sequence ID" value="PYH39492.1"/>
    <property type="molecule type" value="Genomic_DNA"/>
</dbReference>
<dbReference type="Gene3D" id="3.90.950.10">
    <property type="match status" value="1"/>
</dbReference>
<dbReference type="SUPFAM" id="SSF52972">
    <property type="entry name" value="ITPase-like"/>
    <property type="match status" value="1"/>
</dbReference>
<accession>A0A318ZV82</accession>
<dbReference type="PANTHER" id="PTHR43213">
    <property type="entry name" value="BIFUNCTIONAL DTTP/UTP PYROPHOSPHATASE/METHYLTRANSFERASE PROTEIN-RELATED"/>
    <property type="match status" value="1"/>
</dbReference>
<dbReference type="PANTHER" id="PTHR43213:SF5">
    <property type="entry name" value="BIFUNCTIONAL DTTP_UTP PYROPHOSPHATASE_METHYLTRANSFERASE PROTEIN-RELATED"/>
    <property type="match status" value="1"/>
</dbReference>
<dbReference type="AlphaFoldDB" id="A0A318ZV82"/>
<feature type="compositionally biased region" description="Low complexity" evidence="3">
    <location>
        <begin position="24"/>
        <end position="35"/>
    </location>
</feature>
<feature type="region of interest" description="Disordered" evidence="3">
    <location>
        <begin position="1"/>
        <end position="50"/>
    </location>
</feature>
<organism evidence="4 5">
    <name type="scientific">Aspergillus neoniger (strain CBS 115656)</name>
    <dbReference type="NCBI Taxonomy" id="1448310"/>
    <lineage>
        <taxon>Eukaryota</taxon>
        <taxon>Fungi</taxon>
        <taxon>Dikarya</taxon>
        <taxon>Ascomycota</taxon>
        <taxon>Pezizomycotina</taxon>
        <taxon>Eurotiomycetes</taxon>
        <taxon>Eurotiomycetidae</taxon>
        <taxon>Eurotiales</taxon>
        <taxon>Aspergillaceae</taxon>
        <taxon>Aspergillus</taxon>
        <taxon>Aspergillus subgen. Circumdati</taxon>
    </lineage>
</organism>
<dbReference type="RefSeq" id="XP_025484970.1">
    <property type="nucleotide sequence ID" value="XM_025628552.1"/>
</dbReference>
<dbReference type="NCBIfam" id="TIGR00172">
    <property type="entry name" value="maf"/>
    <property type="match status" value="1"/>
</dbReference>
<feature type="region of interest" description="Disordered" evidence="3">
    <location>
        <begin position="270"/>
        <end position="289"/>
    </location>
</feature>
<name>A0A318ZV82_ASPNB</name>
<dbReference type="InterPro" id="IPR003697">
    <property type="entry name" value="Maf-like"/>
</dbReference>
<evidence type="ECO:0000256" key="3">
    <source>
        <dbReference type="SAM" id="MobiDB-lite"/>
    </source>
</evidence>
<evidence type="ECO:0000313" key="4">
    <source>
        <dbReference type="EMBL" id="PYH39492.1"/>
    </source>
</evidence>
<gene>
    <name evidence="4" type="ORF">BO87DRAFT_454352</name>
</gene>
<dbReference type="Proteomes" id="UP000247647">
    <property type="component" value="Unassembled WGS sequence"/>
</dbReference>